<dbReference type="InterPro" id="IPR055342">
    <property type="entry name" value="MreC_beta-barrel_core"/>
</dbReference>
<feature type="compositionally biased region" description="Polar residues" evidence="7">
    <location>
        <begin position="293"/>
        <end position="303"/>
    </location>
</feature>
<dbReference type="Pfam" id="PF04085">
    <property type="entry name" value="MreC"/>
    <property type="match status" value="1"/>
</dbReference>
<comment type="function">
    <text evidence="5">Involved in formation and maintenance of cell shape.</text>
</comment>
<feature type="coiled-coil region" evidence="6">
    <location>
        <begin position="69"/>
        <end position="96"/>
    </location>
</feature>
<keyword evidence="3 5" id="KW-0133">Cell shape</keyword>
<dbReference type="RefSeq" id="WP_386161113.1">
    <property type="nucleotide sequence ID" value="NZ_JBHMBS010000018.1"/>
</dbReference>
<protein>
    <recommendedName>
        <fullName evidence="2 5">Cell shape-determining protein MreC</fullName>
    </recommendedName>
    <alternativeName>
        <fullName evidence="4 5">Cell shape protein MreC</fullName>
    </alternativeName>
</protein>
<evidence type="ECO:0000313" key="10">
    <source>
        <dbReference type="Proteomes" id="UP001589610"/>
    </source>
</evidence>
<sequence>MKDTRRARVNLGLLLAAALVLVTIDHRSVTESPFGPLRTVGTTLFGAAESAGAGLVRPVGEFFETMAEAPSARARIEKLRAENQRLRHDLAAQSLDRGRSRELRRLLGVAGTGGYRILPTQVIARRGAPGFEEAVELDVGRADGVRPEMTVLNADGLVGRVVQVGPSTSTVVLLSDPASAAGARLEGSNEIGVVHGVGENGRLVRFRLLDSTAPITPGHRIVSFGSQRGAPYVAGVPIGVVERVEATPGELTRIAYARPSADLTALDVVGVVVRAPQRDPRDAVLPPGPPKTKVSTPERATSRSPDAESGSEPGSESRSDAESGSESGPREAEAPRGRREGA</sequence>
<keyword evidence="6" id="KW-0175">Coiled coil</keyword>
<dbReference type="InterPro" id="IPR042175">
    <property type="entry name" value="Cell/Rod_MreC_2"/>
</dbReference>
<dbReference type="InterPro" id="IPR007221">
    <property type="entry name" value="MreC"/>
</dbReference>
<evidence type="ECO:0000256" key="5">
    <source>
        <dbReference type="PIRNR" id="PIRNR038471"/>
    </source>
</evidence>
<dbReference type="Gene3D" id="2.40.10.340">
    <property type="entry name" value="Rod shape-determining protein MreC, domain 1"/>
    <property type="match status" value="1"/>
</dbReference>
<gene>
    <name evidence="9" type="ORF">ACFFRH_30720</name>
</gene>
<dbReference type="PANTHER" id="PTHR34138:SF1">
    <property type="entry name" value="CELL SHAPE-DETERMINING PROTEIN MREC"/>
    <property type="match status" value="1"/>
</dbReference>
<dbReference type="PANTHER" id="PTHR34138">
    <property type="entry name" value="CELL SHAPE-DETERMINING PROTEIN MREC"/>
    <property type="match status" value="1"/>
</dbReference>
<proteinExistence type="inferred from homology"/>
<evidence type="ECO:0000256" key="6">
    <source>
        <dbReference type="SAM" id="Coils"/>
    </source>
</evidence>
<dbReference type="InterPro" id="IPR042177">
    <property type="entry name" value="Cell/Rod_1"/>
</dbReference>
<evidence type="ECO:0000259" key="8">
    <source>
        <dbReference type="Pfam" id="PF04085"/>
    </source>
</evidence>
<organism evidence="9 10">
    <name type="scientific">Streptosporangium vulgare</name>
    <dbReference type="NCBI Taxonomy" id="46190"/>
    <lineage>
        <taxon>Bacteria</taxon>
        <taxon>Bacillati</taxon>
        <taxon>Actinomycetota</taxon>
        <taxon>Actinomycetes</taxon>
        <taxon>Streptosporangiales</taxon>
        <taxon>Streptosporangiaceae</taxon>
        <taxon>Streptosporangium</taxon>
    </lineage>
</organism>
<evidence type="ECO:0000313" key="9">
    <source>
        <dbReference type="EMBL" id="MFB9679878.1"/>
    </source>
</evidence>
<feature type="region of interest" description="Disordered" evidence="7">
    <location>
        <begin position="279"/>
        <end position="342"/>
    </location>
</feature>
<feature type="compositionally biased region" description="Basic and acidic residues" evidence="7">
    <location>
        <begin position="328"/>
        <end position="342"/>
    </location>
</feature>
<evidence type="ECO:0000256" key="1">
    <source>
        <dbReference type="ARBA" id="ARBA00009369"/>
    </source>
</evidence>
<evidence type="ECO:0000256" key="4">
    <source>
        <dbReference type="ARBA" id="ARBA00032089"/>
    </source>
</evidence>
<dbReference type="Proteomes" id="UP001589610">
    <property type="component" value="Unassembled WGS sequence"/>
</dbReference>
<evidence type="ECO:0000256" key="7">
    <source>
        <dbReference type="SAM" id="MobiDB-lite"/>
    </source>
</evidence>
<evidence type="ECO:0000256" key="2">
    <source>
        <dbReference type="ARBA" id="ARBA00013855"/>
    </source>
</evidence>
<name>A0ABV5TQL5_9ACTN</name>
<evidence type="ECO:0000256" key="3">
    <source>
        <dbReference type="ARBA" id="ARBA00022960"/>
    </source>
</evidence>
<feature type="domain" description="Rod shape-determining protein MreC beta-barrel core" evidence="8">
    <location>
        <begin position="123"/>
        <end position="272"/>
    </location>
</feature>
<reference evidence="9 10" key="1">
    <citation type="submission" date="2024-09" db="EMBL/GenBank/DDBJ databases">
        <authorList>
            <person name="Sun Q."/>
            <person name="Mori K."/>
        </authorList>
    </citation>
    <scope>NUCLEOTIDE SEQUENCE [LARGE SCALE GENOMIC DNA]</scope>
    <source>
        <strain evidence="9 10">JCM 3028</strain>
    </source>
</reference>
<dbReference type="PIRSF" id="PIRSF038471">
    <property type="entry name" value="MreC"/>
    <property type="match status" value="1"/>
</dbReference>
<keyword evidence="10" id="KW-1185">Reference proteome</keyword>
<comment type="caution">
    <text evidence="9">The sequence shown here is derived from an EMBL/GenBank/DDBJ whole genome shotgun (WGS) entry which is preliminary data.</text>
</comment>
<dbReference type="Gene3D" id="2.40.10.350">
    <property type="entry name" value="Rod shape-determining protein MreC, domain 2"/>
    <property type="match status" value="1"/>
</dbReference>
<dbReference type="EMBL" id="JBHMBS010000018">
    <property type="protein sequence ID" value="MFB9679878.1"/>
    <property type="molecule type" value="Genomic_DNA"/>
</dbReference>
<comment type="similarity">
    <text evidence="1 5">Belongs to the MreC family.</text>
</comment>
<accession>A0ABV5TQL5</accession>